<feature type="region of interest" description="Disordered" evidence="1">
    <location>
        <begin position="123"/>
        <end position="182"/>
    </location>
</feature>
<evidence type="ECO:0000313" key="3">
    <source>
        <dbReference type="Proteomes" id="UP000000428"/>
    </source>
</evidence>
<gene>
    <name evidence="2" type="ORF">SAVERM_5117</name>
</gene>
<sequence>MIRSPDCVENSKLVEYLPSEVETVRQCPSTSLPTRLNCRSTHSGIKPNQKRKGTGKATRNKHTHARASIRKSWHAPPASRRPTSRVVPFGAVRFSTTGQSFDYVDGPVPQRLDTVRLDSQLRQADPHHVDDQPGLPPAERSAGAPMKTRHPTGGSARKTERAKTTADPTRTDWKIDMKADGP</sequence>
<reference evidence="2 3" key="3">
    <citation type="journal article" date="2014" name="J. Ind. Microbiol. Biotechnol.">
        <title>Genome mining of the Streptomyces avermitilis genome and development of genome-minimized hosts for heterologous expression of biosynthetic gene clusters.</title>
        <authorList>
            <person name="Ikeda H."/>
            <person name="Shin-ya K."/>
            <person name="Omura S."/>
        </authorList>
    </citation>
    <scope>NUCLEOTIDE SEQUENCE [LARGE SCALE GENOMIC DNA]</scope>
    <source>
        <strain evidence="3">ATCC 31267 / DSM 46492 / JCM 5070 / NBRC 14893 / NCIMB 12804 / NRRL 8165 / MA-4680</strain>
    </source>
</reference>
<evidence type="ECO:0000256" key="1">
    <source>
        <dbReference type="SAM" id="MobiDB-lite"/>
    </source>
</evidence>
<feature type="compositionally biased region" description="Basic residues" evidence="1">
    <location>
        <begin position="48"/>
        <end position="73"/>
    </location>
</feature>
<evidence type="ECO:0000313" key="2">
    <source>
        <dbReference type="EMBL" id="BAC72829.1"/>
    </source>
</evidence>
<dbReference type="AlphaFoldDB" id="Q82D67"/>
<feature type="compositionally biased region" description="Polar residues" evidence="1">
    <location>
        <begin position="30"/>
        <end position="43"/>
    </location>
</feature>
<reference evidence="2 3" key="1">
    <citation type="journal article" date="2001" name="Proc. Natl. Acad. Sci. U.S.A.">
        <title>Genome sequence of an industrial microorganism Streptomyces avermitilis: deducing the ability of producing secondary metabolites.</title>
        <authorList>
            <person name="Omura S."/>
            <person name="Ikeda H."/>
            <person name="Ishikawa J."/>
            <person name="Hanamoto A."/>
            <person name="Takahashi C."/>
            <person name="Shinose M."/>
            <person name="Takahashi Y."/>
            <person name="Horikawa H."/>
            <person name="Nakazawa H."/>
            <person name="Osonoe T."/>
            <person name="Kikuchi H."/>
            <person name="Shiba T."/>
            <person name="Sakaki Y."/>
            <person name="Hattori M."/>
        </authorList>
    </citation>
    <scope>NUCLEOTIDE SEQUENCE [LARGE SCALE GENOMIC DNA]</scope>
    <source>
        <strain evidence="3">ATCC 31267 / DSM 46492 / JCM 5070 / NBRC 14893 / NCIMB 12804 / NRRL 8165 / MA-4680</strain>
    </source>
</reference>
<reference evidence="2 3" key="2">
    <citation type="journal article" date="2003" name="Nat. Biotechnol.">
        <title>Complete genome sequence and comparative analysis of the industrial microorganism Streptomyces avermitilis.</title>
        <authorList>
            <person name="Ikeda H."/>
            <person name="Ishikawa J."/>
            <person name="Hanamoto A."/>
            <person name="Shinose M."/>
            <person name="Kikuchi H."/>
            <person name="Shiba T."/>
            <person name="Sakaki Y."/>
            <person name="Hattori M."/>
            <person name="Omura S."/>
        </authorList>
    </citation>
    <scope>NUCLEOTIDE SEQUENCE [LARGE SCALE GENOMIC DNA]</scope>
    <source>
        <strain evidence="3">ATCC 31267 / DSM 46492 / JCM 5070 / NBRC 14893 / NCIMB 12804 / NRRL 8165 / MA-4680</strain>
    </source>
</reference>
<protein>
    <submittedName>
        <fullName evidence="2">Uncharacterized protein</fullName>
    </submittedName>
</protein>
<organism evidence="2 3">
    <name type="scientific">Streptomyces avermitilis (strain ATCC 31267 / DSM 46492 / JCM 5070 / NBRC 14893 / NCIMB 12804 / NRRL 8165 / MA-4680)</name>
    <dbReference type="NCBI Taxonomy" id="227882"/>
    <lineage>
        <taxon>Bacteria</taxon>
        <taxon>Bacillati</taxon>
        <taxon>Actinomycetota</taxon>
        <taxon>Actinomycetes</taxon>
        <taxon>Kitasatosporales</taxon>
        <taxon>Streptomycetaceae</taxon>
        <taxon>Streptomyces</taxon>
    </lineage>
</organism>
<accession>Q82D67</accession>
<name>Q82D67_STRAW</name>
<feature type="region of interest" description="Disordered" evidence="1">
    <location>
        <begin position="30"/>
        <end position="88"/>
    </location>
</feature>
<dbReference type="HOGENOM" id="CLU_1481171_0_0_11"/>
<dbReference type="EMBL" id="BA000030">
    <property type="protein sequence ID" value="BAC72829.1"/>
    <property type="molecule type" value="Genomic_DNA"/>
</dbReference>
<dbReference type="Proteomes" id="UP000000428">
    <property type="component" value="Chromosome"/>
</dbReference>
<feature type="compositionally biased region" description="Basic and acidic residues" evidence="1">
    <location>
        <begin position="157"/>
        <end position="182"/>
    </location>
</feature>
<keyword evidence="3" id="KW-1185">Reference proteome</keyword>
<dbReference type="KEGG" id="sma:SAVERM_5117"/>
<proteinExistence type="predicted"/>